<dbReference type="GO" id="GO:0030915">
    <property type="term" value="C:Smc5-Smc6 complex"/>
    <property type="evidence" value="ECO:0007669"/>
    <property type="project" value="TreeGrafter"/>
</dbReference>
<dbReference type="GO" id="GO:0005634">
    <property type="term" value="C:nucleus"/>
    <property type="evidence" value="ECO:0007669"/>
    <property type="project" value="TreeGrafter"/>
</dbReference>
<keyword evidence="8" id="KW-1185">Reference proteome</keyword>
<organism evidence="7 8">
    <name type="scientific">Serendipita indica (strain DSM 11827)</name>
    <name type="common">Root endophyte fungus</name>
    <name type="synonym">Piriformospora indica</name>
    <dbReference type="NCBI Taxonomy" id="1109443"/>
    <lineage>
        <taxon>Eukaryota</taxon>
        <taxon>Fungi</taxon>
        <taxon>Dikarya</taxon>
        <taxon>Basidiomycota</taxon>
        <taxon>Agaricomycotina</taxon>
        <taxon>Agaricomycetes</taxon>
        <taxon>Sebacinales</taxon>
        <taxon>Serendipitaceae</taxon>
        <taxon>Serendipita</taxon>
    </lineage>
</organism>
<feature type="compositionally biased region" description="Basic and acidic residues" evidence="5">
    <location>
        <begin position="10"/>
        <end position="35"/>
    </location>
</feature>
<dbReference type="PANTHER" id="PTHR45916:SF1">
    <property type="entry name" value="STRUCTURAL MAINTENANCE OF CHROMOSOMES PROTEIN 5"/>
    <property type="match status" value="1"/>
</dbReference>
<feature type="coiled-coil region" evidence="4">
    <location>
        <begin position="818"/>
        <end position="944"/>
    </location>
</feature>
<protein>
    <recommendedName>
        <fullName evidence="2">Structural maintenance of chromosomes protein 5</fullName>
    </recommendedName>
</protein>
<reference evidence="7 8" key="1">
    <citation type="journal article" date="2011" name="PLoS Pathog.">
        <title>Endophytic Life Strategies Decoded by Genome and Transcriptome Analyses of the Mutualistic Root Symbiont Piriformospora indica.</title>
        <authorList>
            <person name="Zuccaro A."/>
            <person name="Lahrmann U."/>
            <person name="Guldener U."/>
            <person name="Langen G."/>
            <person name="Pfiffi S."/>
            <person name="Biedenkopf D."/>
            <person name="Wong P."/>
            <person name="Samans B."/>
            <person name="Grimm C."/>
            <person name="Basiewicz M."/>
            <person name="Murat C."/>
            <person name="Martin F."/>
            <person name="Kogel K.H."/>
        </authorList>
    </citation>
    <scope>NUCLEOTIDE SEQUENCE [LARGE SCALE GENOMIC DNA]</scope>
    <source>
        <strain evidence="7 8">DSM 11827</strain>
    </source>
</reference>
<dbReference type="eggNOG" id="KOG0979">
    <property type="taxonomic scope" value="Eukaryota"/>
</dbReference>
<proteinExistence type="inferred from homology"/>
<evidence type="ECO:0000256" key="3">
    <source>
        <dbReference type="ARBA" id="ARBA00023054"/>
    </source>
</evidence>
<dbReference type="Proteomes" id="UP000007148">
    <property type="component" value="Unassembled WGS sequence"/>
</dbReference>
<dbReference type="InterPro" id="IPR003395">
    <property type="entry name" value="RecF/RecN/SMC_N"/>
</dbReference>
<feature type="region of interest" description="Disordered" evidence="5">
    <location>
        <begin position="1"/>
        <end position="105"/>
    </location>
</feature>
<evidence type="ECO:0000313" key="8">
    <source>
        <dbReference type="Proteomes" id="UP000007148"/>
    </source>
</evidence>
<dbReference type="InParanoid" id="G4TG07"/>
<dbReference type="EMBL" id="CAFZ01000076">
    <property type="protein sequence ID" value="CCA70235.1"/>
    <property type="molecule type" value="Genomic_DNA"/>
</dbReference>
<gene>
    <name evidence="7" type="ORF">PIIN_04174</name>
</gene>
<dbReference type="STRING" id="1109443.G4TG07"/>
<evidence type="ECO:0000256" key="1">
    <source>
        <dbReference type="ARBA" id="ARBA00010171"/>
    </source>
</evidence>
<keyword evidence="3 4" id="KW-0175">Coiled coil</keyword>
<dbReference type="HOGENOM" id="CLU_004969_2_0_1"/>
<evidence type="ECO:0000256" key="2">
    <source>
        <dbReference type="ARBA" id="ARBA00018687"/>
    </source>
</evidence>
<evidence type="ECO:0000313" key="7">
    <source>
        <dbReference type="EMBL" id="CCA70235.1"/>
    </source>
</evidence>
<name>G4TG07_SERID</name>
<evidence type="ECO:0000259" key="6">
    <source>
        <dbReference type="Pfam" id="PF02463"/>
    </source>
</evidence>
<feature type="coiled-coil region" evidence="4">
    <location>
        <begin position="383"/>
        <end position="509"/>
    </location>
</feature>
<evidence type="ECO:0000256" key="5">
    <source>
        <dbReference type="SAM" id="MobiDB-lite"/>
    </source>
</evidence>
<dbReference type="PANTHER" id="PTHR45916">
    <property type="entry name" value="STRUCTURAL MAINTENANCE OF CHROMOSOMES PROTEIN 5"/>
    <property type="match status" value="1"/>
</dbReference>
<dbReference type="Gene3D" id="1.10.287.1490">
    <property type="match status" value="1"/>
</dbReference>
<feature type="compositionally biased region" description="Acidic residues" evidence="5">
    <location>
        <begin position="44"/>
        <end position="73"/>
    </location>
</feature>
<dbReference type="FunCoup" id="G4TG07">
    <property type="interactions" value="786"/>
</dbReference>
<dbReference type="GO" id="GO:0003697">
    <property type="term" value="F:single-stranded DNA binding"/>
    <property type="evidence" value="ECO:0007669"/>
    <property type="project" value="TreeGrafter"/>
</dbReference>
<feature type="domain" description="RecF/RecN/SMC N-terminal" evidence="6">
    <location>
        <begin position="124"/>
        <end position="1075"/>
    </location>
</feature>
<dbReference type="OrthoDB" id="10254973at2759"/>
<dbReference type="SUPFAM" id="SSF52540">
    <property type="entry name" value="P-loop containing nucleoside triphosphate hydrolases"/>
    <property type="match status" value="2"/>
</dbReference>
<dbReference type="Gene3D" id="3.40.50.300">
    <property type="entry name" value="P-loop containing nucleotide triphosphate hydrolases"/>
    <property type="match status" value="2"/>
</dbReference>
<dbReference type="GO" id="GO:0000724">
    <property type="term" value="P:double-strand break repair via homologous recombination"/>
    <property type="evidence" value="ECO:0007669"/>
    <property type="project" value="TreeGrafter"/>
</dbReference>
<dbReference type="InterPro" id="IPR027417">
    <property type="entry name" value="P-loop_NTPase"/>
</dbReference>
<evidence type="ECO:0000256" key="4">
    <source>
        <dbReference type="SAM" id="Coils"/>
    </source>
</evidence>
<comment type="caution">
    <text evidence="7">The sequence shown here is derived from an EMBL/GenBank/DDBJ whole genome shotgun (WGS) entry which is preliminary data.</text>
</comment>
<dbReference type="OMA" id="RFWTSQP"/>
<dbReference type="AlphaFoldDB" id="G4TG07"/>
<accession>G4TG07</accession>
<comment type="similarity">
    <text evidence="1">Belongs to the SMC family. SMC5 subfamily.</text>
</comment>
<sequence>MSDSETGSDVPKRVKVKSESRRRPLRAEEATNRERTGRKRRLQDEEESEEEERAPEVQEDDADSGENDSEDDDERRPRKRIKGSNGRPRPSEVGDFGEDDHVPATATTKVLQRDPSDGYIPGSICRIRCEHFLTYDFVEFQPGPRMNMILGPNGTGKSTIACAICLGLGFNVSVLGRADQLQAFVKHGYEKGYVEIELKGKIGKRNPIIRRSITTKGGGSTWTLDGKNATKTQVDNTVASLGIQISNLCSFLPQDRVNEFAKLKPDELLRETQKVAGHPKLSDWHSEIQKLGAGLEEIKHNLTTDQRDCAIEEGKNQVLEREVAAFNRRKELEEKLALYDLLVPWYKYKQNKARMRPIRLAWKEAGIRLATAQAELKPAIDFKNRLEKDLEAANKSIKAAQTEVQKCKEPVERLKRKEERLEKDCKDVQDKLSELNDQEEDSKKRIRQYNEAIETLTAKLKQARGESIQDPAPLTAKKARIVTGLNRLLDKKQQRLNRIERDRAFQDANFYRAYRYLLDHKNDFETVIEPACFSLHVKDARYSSAIEALVPMTAMKTFVFANRRDYETFSNALDNMFEKHRPTVWFRPVNEDALPKNDQDPEEMKRVGFDAYAIDLVEGPPEVLWFLKRQLDLHRIGVALNPNGVDLEGAARLFAPKAPGPPQKYIVGFTLYTINRSAYGQRLIQNSSSNINRAAWLVDQSEEKRRLDEKDAEHNNEERLLRGKLKEAADQVDAITGTLRKVRKIESELESKRRLLITETNRAPVEQRRATLRANLRGKVKARLDLISDIQKAVEDLNSSTEAFTKATYESLQLTADVASMEQMIRAYRTRHEQLQQEVDELSERLEELKKENLESQEAFKRRFEKSTPTLQQKHTEYVDSHPDEETNVEELELERTQAEATLESTAQVNRVVIQQYEDRQKKIERLRDSINQRQHELGVAEARVQRIKDRWLPELNALIEKINTRFSAAFDRIYCAGEVRLAQNDDYSKWAIEILVKFRSNEPLQLLTGQRQSGGERSLTTILYLMSLTGLAKTPFALVDEINQGMDIKYERAVHNELIQVTCAEDSGQYFLITPKLLPNLTYHENVTTLVINNGDYLPDTRDDNGTPTNFGDLQANLEAYRRSLRKT</sequence>
<dbReference type="Pfam" id="PF02463">
    <property type="entry name" value="SMC_N"/>
    <property type="match status" value="1"/>
</dbReference>